<name>A0A5B8XWM9_9DELT</name>
<keyword evidence="1" id="KW-0131">Cell cycle</keyword>
<dbReference type="Gene3D" id="6.10.250.790">
    <property type="match status" value="1"/>
</dbReference>
<dbReference type="InterPro" id="IPR053712">
    <property type="entry name" value="Bac_CellDiv_Activator"/>
</dbReference>
<keyword evidence="2" id="KW-1185">Reference proteome</keyword>
<accession>A0A5B8XWM9</accession>
<dbReference type="InterPro" id="IPR007838">
    <property type="entry name" value="Cell_div_ZapA-like"/>
</dbReference>
<dbReference type="EMBL" id="CP042467">
    <property type="protein sequence ID" value="QED29591.1"/>
    <property type="molecule type" value="Genomic_DNA"/>
</dbReference>
<evidence type="ECO:0000313" key="1">
    <source>
        <dbReference type="EMBL" id="QED29591.1"/>
    </source>
</evidence>
<dbReference type="InterPro" id="IPR036192">
    <property type="entry name" value="Cell_div_ZapA-like_sf"/>
</dbReference>
<keyword evidence="1" id="KW-0132">Cell division</keyword>
<dbReference type="GO" id="GO:0051301">
    <property type="term" value="P:cell division"/>
    <property type="evidence" value="ECO:0007669"/>
    <property type="project" value="UniProtKB-KW"/>
</dbReference>
<dbReference type="Pfam" id="PF05164">
    <property type="entry name" value="ZapA"/>
    <property type="match status" value="1"/>
</dbReference>
<sequence length="121" mass="13272">MRVLEEVRVNQRVQRQGNVSQTVTSVAPKSVAVEIRGQKFAVKTDKEAAHVERLAKFVDSKAAEIQAAAPGVPTERLMMLVGMMIAEEYFEAKTSLDRTKAELQRGVDACLEALAAVEAEE</sequence>
<evidence type="ECO:0000313" key="2">
    <source>
        <dbReference type="Proteomes" id="UP000321595"/>
    </source>
</evidence>
<organism evidence="1 2">
    <name type="scientific">Microvenator marinus</name>
    <dbReference type="NCBI Taxonomy" id="2600177"/>
    <lineage>
        <taxon>Bacteria</taxon>
        <taxon>Deltaproteobacteria</taxon>
        <taxon>Bradymonadales</taxon>
        <taxon>Microvenatoraceae</taxon>
        <taxon>Microvenator</taxon>
    </lineage>
</organism>
<dbReference type="Proteomes" id="UP000321595">
    <property type="component" value="Chromosome"/>
</dbReference>
<gene>
    <name evidence="1" type="ORF">FRD01_20595</name>
</gene>
<dbReference type="SUPFAM" id="SSF102829">
    <property type="entry name" value="Cell division protein ZapA-like"/>
    <property type="match status" value="1"/>
</dbReference>
<protein>
    <submittedName>
        <fullName evidence="1">Cell division protein ZapA</fullName>
    </submittedName>
</protein>
<dbReference type="OrthoDB" id="5514434at2"/>
<reference evidence="1 2" key="1">
    <citation type="submission" date="2019-08" db="EMBL/GenBank/DDBJ databases">
        <authorList>
            <person name="Liang Q."/>
        </authorList>
    </citation>
    <scope>NUCLEOTIDE SEQUENCE [LARGE SCALE GENOMIC DNA]</scope>
    <source>
        <strain evidence="1 2">V1718</strain>
    </source>
</reference>
<dbReference type="KEGG" id="bbae:FRD01_20595"/>
<proteinExistence type="predicted"/>
<dbReference type="AlphaFoldDB" id="A0A5B8XWM9"/>